<dbReference type="Proteomes" id="UP001500751">
    <property type="component" value="Unassembled WGS sequence"/>
</dbReference>
<evidence type="ECO:0000313" key="3">
    <source>
        <dbReference type="Proteomes" id="UP001500751"/>
    </source>
</evidence>
<dbReference type="Gene3D" id="3.30.420.10">
    <property type="entry name" value="Ribonuclease H-like superfamily/Ribonuclease H"/>
    <property type="match status" value="1"/>
</dbReference>
<dbReference type="SUPFAM" id="SSF53254">
    <property type="entry name" value="Phosphoglycerate mutase-like"/>
    <property type="match status" value="1"/>
</dbReference>
<accession>A0ABN2V3K0</accession>
<dbReference type="PROSITE" id="PS50879">
    <property type="entry name" value="RNASE_H_1"/>
    <property type="match status" value="1"/>
</dbReference>
<dbReference type="InterPro" id="IPR029033">
    <property type="entry name" value="His_PPase_superfam"/>
</dbReference>
<dbReference type="InterPro" id="IPR036397">
    <property type="entry name" value="RNaseH_sf"/>
</dbReference>
<organism evidence="2 3">
    <name type="scientific">Catenulispora yoronensis</name>
    <dbReference type="NCBI Taxonomy" id="450799"/>
    <lineage>
        <taxon>Bacteria</taxon>
        <taxon>Bacillati</taxon>
        <taxon>Actinomycetota</taxon>
        <taxon>Actinomycetes</taxon>
        <taxon>Catenulisporales</taxon>
        <taxon>Catenulisporaceae</taxon>
        <taxon>Catenulispora</taxon>
    </lineage>
</organism>
<dbReference type="InterPro" id="IPR050275">
    <property type="entry name" value="PGM_Phosphatase"/>
</dbReference>
<keyword evidence="3" id="KW-1185">Reference proteome</keyword>
<dbReference type="PIRSF" id="PIRSF036922">
    <property type="entry name" value="RNaseH_PGAM"/>
    <property type="match status" value="1"/>
</dbReference>
<name>A0ABN2V3K0_9ACTN</name>
<evidence type="ECO:0000313" key="2">
    <source>
        <dbReference type="EMBL" id="GAA2050704.1"/>
    </source>
</evidence>
<dbReference type="InterPro" id="IPR013078">
    <property type="entry name" value="His_Pase_superF_clade-1"/>
</dbReference>
<dbReference type="SMART" id="SM00855">
    <property type="entry name" value="PGAM"/>
    <property type="match status" value="1"/>
</dbReference>
<dbReference type="EMBL" id="BAAAQN010000050">
    <property type="protein sequence ID" value="GAA2050704.1"/>
    <property type="molecule type" value="Genomic_DNA"/>
</dbReference>
<dbReference type="Pfam" id="PF00300">
    <property type="entry name" value="His_Phos_1"/>
    <property type="match status" value="1"/>
</dbReference>
<dbReference type="Gene3D" id="3.40.50.1240">
    <property type="entry name" value="Phosphoglycerate mutase-like"/>
    <property type="match status" value="1"/>
</dbReference>
<dbReference type="Pfam" id="PF13456">
    <property type="entry name" value="RVT_3"/>
    <property type="match status" value="1"/>
</dbReference>
<dbReference type="RefSeq" id="WP_344669676.1">
    <property type="nucleotide sequence ID" value="NZ_BAAAQN010000050.1"/>
</dbReference>
<gene>
    <name evidence="2" type="ORF">GCM10009839_66650</name>
</gene>
<dbReference type="CDD" id="cd07067">
    <property type="entry name" value="HP_PGM_like"/>
    <property type="match status" value="1"/>
</dbReference>
<dbReference type="CDD" id="cd09279">
    <property type="entry name" value="RNase_HI_like"/>
    <property type="match status" value="1"/>
</dbReference>
<sequence length="427" mass="44291">MARTFVVEADGASRGNPGPASYGALVADAASGEVLVELAEGLGVVTNNVAEYRGLIAGLRAAYALDPDAEVEVRMDSKLAVQQMSGQWQVKHPAIRPLAAEARAAFPRAGAVRYTWVPRAENKRADALGNLALDKPEAAAEKMAEAEAMIAAFRAAREALADAEPTASGTEPMASGAGAGVGVAVAFGSSSASASSSASSAAPGLAATAQPTQPTWSAAPDLGPPTTLILLRHGATPLTAEKRFSGSGDPDLADTGRAQAAAVARRLAARGGIDAVVSSPLARTRQTAQAAADALGLSVETDEGFRETDFGIWDGYTFAEVRERWPEELQAWLASPSAKPPKGESFDAVAERVLAARDGVLKRHTRRTVLVVSHVTPIKTLIRDALAAPPEALYAMELSPASLSVVTYYGDGRSSLRLFNDTAHLAM</sequence>
<dbReference type="PANTHER" id="PTHR48100">
    <property type="entry name" value="BROAD-SPECIFICITY PHOSPHATASE YOR283W-RELATED"/>
    <property type="match status" value="1"/>
</dbReference>
<reference evidence="2 3" key="1">
    <citation type="journal article" date="2019" name="Int. J. Syst. Evol. Microbiol.">
        <title>The Global Catalogue of Microorganisms (GCM) 10K type strain sequencing project: providing services to taxonomists for standard genome sequencing and annotation.</title>
        <authorList>
            <consortium name="The Broad Institute Genomics Platform"/>
            <consortium name="The Broad Institute Genome Sequencing Center for Infectious Disease"/>
            <person name="Wu L."/>
            <person name="Ma J."/>
        </authorList>
    </citation>
    <scope>NUCLEOTIDE SEQUENCE [LARGE SCALE GENOMIC DNA]</scope>
    <source>
        <strain evidence="2 3">JCM 16014</strain>
    </source>
</reference>
<proteinExistence type="predicted"/>
<dbReference type="InterPro" id="IPR012337">
    <property type="entry name" value="RNaseH-like_sf"/>
</dbReference>
<dbReference type="PANTHER" id="PTHR48100:SF62">
    <property type="entry name" value="GLUCOSYL-3-PHOSPHOGLYCERATE PHOSPHATASE"/>
    <property type="match status" value="1"/>
</dbReference>
<dbReference type="InterPro" id="IPR002156">
    <property type="entry name" value="RNaseH_domain"/>
</dbReference>
<protein>
    <recommendedName>
        <fullName evidence="1">RNase H type-1 domain-containing protein</fullName>
    </recommendedName>
</protein>
<dbReference type="InterPro" id="IPR014636">
    <property type="entry name" value="RNaseH/PGlycerate_mutase"/>
</dbReference>
<evidence type="ECO:0000259" key="1">
    <source>
        <dbReference type="PROSITE" id="PS50879"/>
    </source>
</evidence>
<feature type="domain" description="RNase H type-1" evidence="1">
    <location>
        <begin position="1"/>
        <end position="142"/>
    </location>
</feature>
<dbReference type="NCBIfam" id="NF005567">
    <property type="entry name" value="PRK07238.1"/>
    <property type="match status" value="1"/>
</dbReference>
<comment type="caution">
    <text evidence="2">The sequence shown here is derived from an EMBL/GenBank/DDBJ whole genome shotgun (WGS) entry which is preliminary data.</text>
</comment>
<dbReference type="SUPFAM" id="SSF53098">
    <property type="entry name" value="Ribonuclease H-like"/>
    <property type="match status" value="1"/>
</dbReference>